<dbReference type="AlphaFoldDB" id="A0A833ZSK0"/>
<keyword evidence="8 11" id="KW-0799">Topoisomerase</keyword>
<dbReference type="GO" id="GO:0031422">
    <property type="term" value="C:RecQ family helicase-topoisomerase III complex"/>
    <property type="evidence" value="ECO:0007669"/>
    <property type="project" value="TreeGrafter"/>
</dbReference>
<dbReference type="GO" id="GO:0005634">
    <property type="term" value="C:nucleus"/>
    <property type="evidence" value="ECO:0007669"/>
    <property type="project" value="TreeGrafter"/>
</dbReference>
<feature type="domain" description="Topo IA-type catalytic" evidence="14">
    <location>
        <begin position="197"/>
        <end position="622"/>
    </location>
</feature>
<dbReference type="SMART" id="SM00493">
    <property type="entry name" value="TOPRIM"/>
    <property type="match status" value="1"/>
</dbReference>
<evidence type="ECO:0000256" key="12">
    <source>
        <dbReference type="SAM" id="MobiDB-lite"/>
    </source>
</evidence>
<dbReference type="SUPFAM" id="SSF56712">
    <property type="entry name" value="Prokaryotic type I DNA topoisomerase"/>
    <property type="match status" value="1"/>
</dbReference>
<dbReference type="GO" id="GO:0003917">
    <property type="term" value="F:DNA topoisomerase type I (single strand cut, ATP-independent) activity"/>
    <property type="evidence" value="ECO:0007669"/>
    <property type="project" value="UniProtKB-EC"/>
</dbReference>
<dbReference type="FunFam" id="1.10.290.10:FF:000001">
    <property type="entry name" value="DNA topoisomerase"/>
    <property type="match status" value="1"/>
</dbReference>
<dbReference type="CDD" id="cd00186">
    <property type="entry name" value="TOP1Ac"/>
    <property type="match status" value="1"/>
</dbReference>
<dbReference type="GO" id="GO:0006265">
    <property type="term" value="P:DNA topological change"/>
    <property type="evidence" value="ECO:0007669"/>
    <property type="project" value="InterPro"/>
</dbReference>
<dbReference type="PANTHER" id="PTHR11390:SF21">
    <property type="entry name" value="DNA TOPOISOMERASE 3-ALPHA"/>
    <property type="match status" value="1"/>
</dbReference>
<keyword evidence="9 11" id="KW-0238">DNA-binding</keyword>
<dbReference type="GO" id="GO:0003677">
    <property type="term" value="F:DNA binding"/>
    <property type="evidence" value="ECO:0007669"/>
    <property type="project" value="UniProtKB-KW"/>
</dbReference>
<dbReference type="PROSITE" id="PS00396">
    <property type="entry name" value="TOPO_IA_1"/>
    <property type="match status" value="1"/>
</dbReference>
<dbReference type="CDD" id="cd03362">
    <property type="entry name" value="TOPRIM_TopoIA_TopoIII"/>
    <property type="match status" value="1"/>
</dbReference>
<dbReference type="SMART" id="SM00437">
    <property type="entry name" value="TOP1Ac"/>
    <property type="match status" value="1"/>
</dbReference>
<dbReference type="Proteomes" id="UP000664940">
    <property type="component" value="Unassembled WGS sequence"/>
</dbReference>
<sequence length="622" mass="70831">MIFPVVRCVLRSVRGIRGRNLSASAMEVDFRGVRKVLCVAEKNDAAKGIADLLSNGRMRRREGLSKFNKIYEFDYHLYGQNVTMIMTSVSGHLLAHDFQMQFRKWQSCNPLVLFEAEIEKYCPENFVDIKKTLERETRQCQALVIWTDCDREGENIGFEIIHVCKAVKPTLQVLRARFSEITPRAIRVACENLTQPDQRVSDAVDVRQELDLRIGAAFTRFQTLRLQRIFPEVLAEQLISYGSCQFPTLGFVVERFKAIKAFVPEVFHKIKVTHDHRDGIVEFSWKRHRLFNHTACLVLYHLCMEDPTATVVEVSSKAKSKWRPQALDTVELEKLASRKLRINAKETMRIAEKLYTQGYISYPRTETNIFPKDLNLTALVEQQTPDPHWGSFARSILERGGPTPRNGNKSDQAHPPIHPTKYTGSLQGDEQRLYEFIVRHFLACCSQDAQGQETTVEIDIAQERFVAHGLVILARNYLDVYPYDRWSDKTLPVYERGSRFQPSTMQMVDGETSPPQLLTEADLIALMEKHGIDWMRPCPSTLGKGQRWPSKKPSTRLCQNLSGSVLSATRTWSSKPRKVAGSTSAAWVSRNVELSCGSLTLCWRPAGMGVCVQCVGHTLFTG</sequence>
<feature type="domain" description="Toprim" evidence="13">
    <location>
        <begin position="35"/>
        <end position="179"/>
    </location>
</feature>
<evidence type="ECO:0000256" key="2">
    <source>
        <dbReference type="ARBA" id="ARBA00001946"/>
    </source>
</evidence>
<dbReference type="InterPro" id="IPR013824">
    <property type="entry name" value="Topo_IA_cen_sub1"/>
</dbReference>
<evidence type="ECO:0000256" key="6">
    <source>
        <dbReference type="ARBA" id="ARBA00022833"/>
    </source>
</evidence>
<dbReference type="GO" id="GO:0006310">
    <property type="term" value="P:DNA recombination"/>
    <property type="evidence" value="ECO:0007669"/>
    <property type="project" value="TreeGrafter"/>
</dbReference>
<dbReference type="GO" id="GO:0006281">
    <property type="term" value="P:DNA repair"/>
    <property type="evidence" value="ECO:0007669"/>
    <property type="project" value="TreeGrafter"/>
</dbReference>
<evidence type="ECO:0000313" key="16">
    <source>
        <dbReference type="Proteomes" id="UP000664940"/>
    </source>
</evidence>
<dbReference type="PROSITE" id="PS52039">
    <property type="entry name" value="TOPO_IA_2"/>
    <property type="match status" value="1"/>
</dbReference>
<dbReference type="PANTHER" id="PTHR11390">
    <property type="entry name" value="PROKARYOTIC DNA TOPOISOMERASE"/>
    <property type="match status" value="1"/>
</dbReference>
<dbReference type="FunFam" id="2.70.20.10:FF:000004">
    <property type="entry name" value="DNA topoisomerase"/>
    <property type="match status" value="1"/>
</dbReference>
<keyword evidence="5" id="KW-0863">Zinc-finger</keyword>
<name>A0A833ZSK0_9CHIR</name>
<dbReference type="Pfam" id="PF01751">
    <property type="entry name" value="Toprim"/>
    <property type="match status" value="1"/>
</dbReference>
<dbReference type="InterPro" id="IPR003602">
    <property type="entry name" value="Topo_IA_DNA-bd_dom"/>
</dbReference>
<evidence type="ECO:0000259" key="13">
    <source>
        <dbReference type="PROSITE" id="PS50880"/>
    </source>
</evidence>
<organism evidence="15 16">
    <name type="scientific">Phyllostomus discolor</name>
    <name type="common">pale spear-nosed bat</name>
    <dbReference type="NCBI Taxonomy" id="89673"/>
    <lineage>
        <taxon>Eukaryota</taxon>
        <taxon>Metazoa</taxon>
        <taxon>Chordata</taxon>
        <taxon>Craniata</taxon>
        <taxon>Vertebrata</taxon>
        <taxon>Euteleostomi</taxon>
        <taxon>Mammalia</taxon>
        <taxon>Eutheria</taxon>
        <taxon>Laurasiatheria</taxon>
        <taxon>Chiroptera</taxon>
        <taxon>Yangochiroptera</taxon>
        <taxon>Phyllostomidae</taxon>
        <taxon>Phyllostominae</taxon>
        <taxon>Phyllostomus</taxon>
    </lineage>
</organism>
<dbReference type="Gene3D" id="2.70.20.10">
    <property type="entry name" value="Topoisomerase I, domain 3"/>
    <property type="match status" value="1"/>
</dbReference>
<comment type="caution">
    <text evidence="15">The sequence shown here is derived from an EMBL/GenBank/DDBJ whole genome shotgun (WGS) entry which is preliminary data.</text>
</comment>
<gene>
    <name evidence="15" type="ORF">HJG60_019367</name>
</gene>
<keyword evidence="4" id="KW-0479">Metal-binding</keyword>
<evidence type="ECO:0000256" key="7">
    <source>
        <dbReference type="ARBA" id="ARBA00022842"/>
    </source>
</evidence>
<evidence type="ECO:0000256" key="4">
    <source>
        <dbReference type="ARBA" id="ARBA00022723"/>
    </source>
</evidence>
<proteinExistence type="inferred from homology"/>
<evidence type="ECO:0000256" key="11">
    <source>
        <dbReference type="RuleBase" id="RU362092"/>
    </source>
</evidence>
<dbReference type="Gene3D" id="3.40.50.140">
    <property type="match status" value="1"/>
</dbReference>
<evidence type="ECO:0000256" key="1">
    <source>
        <dbReference type="ARBA" id="ARBA00000213"/>
    </source>
</evidence>
<dbReference type="PROSITE" id="PS50880">
    <property type="entry name" value="TOPRIM"/>
    <property type="match status" value="1"/>
</dbReference>
<dbReference type="EC" id="5.6.2.1" evidence="11"/>
<accession>A0A833ZSK0</accession>
<comment type="cofactor">
    <cofactor evidence="2">
        <name>Mg(2+)</name>
        <dbReference type="ChEBI" id="CHEBI:18420"/>
    </cofactor>
</comment>
<comment type="catalytic activity">
    <reaction evidence="1 11">
        <text>ATP-independent breakage of single-stranded DNA, followed by passage and rejoining.</text>
        <dbReference type="EC" id="5.6.2.1"/>
    </reaction>
</comment>
<dbReference type="InterPro" id="IPR013497">
    <property type="entry name" value="Topo_IA_cen"/>
</dbReference>
<dbReference type="Pfam" id="PF01131">
    <property type="entry name" value="Topoisom_bac"/>
    <property type="match status" value="1"/>
</dbReference>
<dbReference type="InterPro" id="IPR013826">
    <property type="entry name" value="Topo_IA_cen_sub3"/>
</dbReference>
<dbReference type="Gene3D" id="1.10.290.10">
    <property type="entry name" value="Topoisomerase I, domain 4"/>
    <property type="match status" value="1"/>
</dbReference>
<dbReference type="Gene3D" id="1.10.460.10">
    <property type="entry name" value="Topoisomerase I, domain 2"/>
    <property type="match status" value="1"/>
</dbReference>
<comment type="function">
    <text evidence="11">Introduces a single-strand break via transesterification at a target site in duplex DNA. Releases the supercoiling and torsional tension of DNA introduced during the DNA replication and transcription by transiently cleaving and rejoining one strand of the DNA duplex. The scissile phosphodiester is attacked by the catalytic tyrosine of the enzyme, resulting in the formation of a DNA-(5'-phosphotyrosyl)-enzyme intermediate and the expulsion of a 3'-OH DNA strand.</text>
</comment>
<evidence type="ECO:0000256" key="8">
    <source>
        <dbReference type="ARBA" id="ARBA00023029"/>
    </source>
</evidence>
<comment type="similarity">
    <text evidence="3 11">Belongs to the type IA topoisomerase family.</text>
</comment>
<dbReference type="FunFam" id="3.40.50.140:FF:000003">
    <property type="entry name" value="DNA topoisomerase"/>
    <property type="match status" value="1"/>
</dbReference>
<dbReference type="SMART" id="SM00436">
    <property type="entry name" value="TOP1Bc"/>
    <property type="match status" value="1"/>
</dbReference>
<evidence type="ECO:0000256" key="5">
    <source>
        <dbReference type="ARBA" id="ARBA00022771"/>
    </source>
</evidence>
<protein>
    <recommendedName>
        <fullName evidence="11">DNA topoisomerase</fullName>
        <ecNumber evidence="11">5.6.2.1</ecNumber>
    </recommendedName>
</protein>
<dbReference type="InterPro" id="IPR013825">
    <property type="entry name" value="Topo_IA_cen_sub2"/>
</dbReference>
<dbReference type="PRINTS" id="PR00417">
    <property type="entry name" value="PRTPISMRASEI"/>
</dbReference>
<keyword evidence="7" id="KW-0460">Magnesium</keyword>
<keyword evidence="10 11" id="KW-0413">Isomerase</keyword>
<dbReference type="InterPro" id="IPR023406">
    <property type="entry name" value="Topo_IA_AS"/>
</dbReference>
<dbReference type="InterPro" id="IPR000380">
    <property type="entry name" value="Topo_IA"/>
</dbReference>
<dbReference type="GO" id="GO:0008270">
    <property type="term" value="F:zinc ion binding"/>
    <property type="evidence" value="ECO:0007669"/>
    <property type="project" value="UniProtKB-KW"/>
</dbReference>
<dbReference type="EMBL" id="JABVXQ010000008">
    <property type="protein sequence ID" value="KAF6097844.1"/>
    <property type="molecule type" value="Genomic_DNA"/>
</dbReference>
<evidence type="ECO:0000256" key="3">
    <source>
        <dbReference type="ARBA" id="ARBA00009446"/>
    </source>
</evidence>
<reference evidence="15 16" key="1">
    <citation type="journal article" date="2020" name="Nature">
        <title>Six reference-quality genomes reveal evolution of bat adaptations.</title>
        <authorList>
            <person name="Jebb D."/>
            <person name="Huang Z."/>
            <person name="Pippel M."/>
            <person name="Hughes G.M."/>
            <person name="Lavrichenko K."/>
            <person name="Devanna P."/>
            <person name="Winkler S."/>
            <person name="Jermiin L.S."/>
            <person name="Skirmuntt E.C."/>
            <person name="Katzourakis A."/>
            <person name="Burkitt-Gray L."/>
            <person name="Ray D.A."/>
            <person name="Sullivan K.A.M."/>
            <person name="Roscito J.G."/>
            <person name="Kirilenko B.M."/>
            <person name="Davalos L.M."/>
            <person name="Corthals A.P."/>
            <person name="Power M.L."/>
            <person name="Jones G."/>
            <person name="Ransome R.D."/>
            <person name="Dechmann D.K.N."/>
            <person name="Locatelli A.G."/>
            <person name="Puechmaille S.J."/>
            <person name="Fedrigo O."/>
            <person name="Jarvis E.D."/>
            <person name="Hiller M."/>
            <person name="Vernes S.C."/>
            <person name="Myers E.W."/>
            <person name="Teeling E.C."/>
        </authorList>
    </citation>
    <scope>NUCLEOTIDE SEQUENCE [LARGE SCALE GENOMIC DNA]</scope>
    <source>
        <strain evidence="15">Bat1K_MPI-CBG_1</strain>
    </source>
</reference>
<dbReference type="InterPro" id="IPR006171">
    <property type="entry name" value="TOPRIM_dom"/>
</dbReference>
<evidence type="ECO:0000259" key="14">
    <source>
        <dbReference type="PROSITE" id="PS52039"/>
    </source>
</evidence>
<dbReference type="InterPro" id="IPR023405">
    <property type="entry name" value="Topo_IA_core_domain"/>
</dbReference>
<evidence type="ECO:0000256" key="10">
    <source>
        <dbReference type="ARBA" id="ARBA00023235"/>
    </source>
</evidence>
<keyword evidence="6" id="KW-0862">Zinc</keyword>
<dbReference type="InterPro" id="IPR003601">
    <property type="entry name" value="Topo_IA_2"/>
</dbReference>
<feature type="region of interest" description="Disordered" evidence="12">
    <location>
        <begin position="398"/>
        <end position="424"/>
    </location>
</feature>
<evidence type="ECO:0000256" key="9">
    <source>
        <dbReference type="ARBA" id="ARBA00023125"/>
    </source>
</evidence>
<dbReference type="InterPro" id="IPR034144">
    <property type="entry name" value="TOPRIM_TopoIII"/>
</dbReference>
<evidence type="ECO:0000313" key="15">
    <source>
        <dbReference type="EMBL" id="KAF6097844.1"/>
    </source>
</evidence>